<reference evidence="3" key="1">
    <citation type="journal article" date="2019" name="Int. J. Syst. Evol. Microbiol.">
        <title>The Global Catalogue of Microorganisms (GCM) 10K type strain sequencing project: providing services to taxonomists for standard genome sequencing and annotation.</title>
        <authorList>
            <consortium name="The Broad Institute Genomics Platform"/>
            <consortium name="The Broad Institute Genome Sequencing Center for Infectious Disease"/>
            <person name="Wu L."/>
            <person name="Ma J."/>
        </authorList>
    </citation>
    <scope>NUCLEOTIDE SEQUENCE [LARGE SCALE GENOMIC DNA]</scope>
    <source>
        <strain evidence="3">JCM 15974</strain>
    </source>
</reference>
<gene>
    <name evidence="2" type="ORF">GCM10009430_46200</name>
</gene>
<name>A0ABP3UFS8_9FLAO</name>
<sequence length="180" mass="20768">MKTLKFTIFISVLLAFTTACSTDDGTLEPQTESFKVKAVSIVSRQFPDTEGEALELYGRISTTIAVGDTTEEHILWERNRDFFESIGTQEFLINSEGSEHTFTITQDEILNGAEFRFYTQMYDRDPDGNIDDYLGNELRSQFVEVFRTVSNENNPVEFEFRLTEFTGVDVRIRFSVEHIR</sequence>
<protein>
    <submittedName>
        <fullName evidence="2">Uncharacterized protein</fullName>
    </submittedName>
</protein>
<dbReference type="RefSeq" id="WP_343914617.1">
    <property type="nucleotide sequence ID" value="NZ_BAAAGE010000007.1"/>
</dbReference>
<dbReference type="EMBL" id="BAAAGE010000007">
    <property type="protein sequence ID" value="GAA0732748.1"/>
    <property type="molecule type" value="Genomic_DNA"/>
</dbReference>
<evidence type="ECO:0000256" key="1">
    <source>
        <dbReference type="SAM" id="SignalP"/>
    </source>
</evidence>
<evidence type="ECO:0000313" key="2">
    <source>
        <dbReference type="EMBL" id="GAA0732748.1"/>
    </source>
</evidence>
<feature type="signal peptide" evidence="1">
    <location>
        <begin position="1"/>
        <end position="21"/>
    </location>
</feature>
<keyword evidence="1" id="KW-0732">Signal</keyword>
<proteinExistence type="predicted"/>
<dbReference type="PROSITE" id="PS51257">
    <property type="entry name" value="PROKAR_LIPOPROTEIN"/>
    <property type="match status" value="1"/>
</dbReference>
<keyword evidence="3" id="KW-1185">Reference proteome</keyword>
<accession>A0ABP3UFS8</accession>
<organism evidence="2 3">
    <name type="scientific">Aquimarina litoralis</name>
    <dbReference type="NCBI Taxonomy" id="584605"/>
    <lineage>
        <taxon>Bacteria</taxon>
        <taxon>Pseudomonadati</taxon>
        <taxon>Bacteroidota</taxon>
        <taxon>Flavobacteriia</taxon>
        <taxon>Flavobacteriales</taxon>
        <taxon>Flavobacteriaceae</taxon>
        <taxon>Aquimarina</taxon>
    </lineage>
</organism>
<comment type="caution">
    <text evidence="2">The sequence shown here is derived from an EMBL/GenBank/DDBJ whole genome shotgun (WGS) entry which is preliminary data.</text>
</comment>
<evidence type="ECO:0000313" key="3">
    <source>
        <dbReference type="Proteomes" id="UP001501758"/>
    </source>
</evidence>
<feature type="chain" id="PRO_5046222072" evidence="1">
    <location>
        <begin position="22"/>
        <end position="180"/>
    </location>
</feature>
<dbReference type="Proteomes" id="UP001501758">
    <property type="component" value="Unassembled WGS sequence"/>
</dbReference>